<dbReference type="RefSeq" id="XP_033425095.1">
    <property type="nucleotide sequence ID" value="XM_033571780.1"/>
</dbReference>
<organism evidence="1 2">
    <name type="scientific">Aspergillus tanneri</name>
    <dbReference type="NCBI Taxonomy" id="1220188"/>
    <lineage>
        <taxon>Eukaryota</taxon>
        <taxon>Fungi</taxon>
        <taxon>Dikarya</taxon>
        <taxon>Ascomycota</taxon>
        <taxon>Pezizomycotina</taxon>
        <taxon>Eurotiomycetes</taxon>
        <taxon>Eurotiomycetidae</taxon>
        <taxon>Eurotiales</taxon>
        <taxon>Aspergillaceae</taxon>
        <taxon>Aspergillus</taxon>
        <taxon>Aspergillus subgen. Circumdati</taxon>
    </lineage>
</organism>
<dbReference type="Proteomes" id="UP000324241">
    <property type="component" value="Unassembled WGS sequence"/>
</dbReference>
<dbReference type="VEuPathDB" id="FungiDB:EYZ11_012504"/>
<dbReference type="AlphaFoldDB" id="A0A5M9MK03"/>
<evidence type="ECO:0000313" key="2">
    <source>
        <dbReference type="Proteomes" id="UP000324241"/>
    </source>
</evidence>
<proteinExistence type="predicted"/>
<dbReference type="EMBL" id="QUQM01000007">
    <property type="protein sequence ID" value="KAA8645734.1"/>
    <property type="molecule type" value="Genomic_DNA"/>
</dbReference>
<accession>A0A5M9MK03</accession>
<name>A0A5M9MK03_9EURO</name>
<reference evidence="1 2" key="1">
    <citation type="submission" date="2019-08" db="EMBL/GenBank/DDBJ databases">
        <title>The genome sequence of a newly discovered highly antifungal drug resistant Aspergillus species, Aspergillus tanneri NIH 1004.</title>
        <authorList>
            <person name="Mounaud S."/>
            <person name="Singh I."/>
            <person name="Joardar V."/>
            <person name="Pakala S."/>
            <person name="Pakala S."/>
            <person name="Venepally P."/>
            <person name="Chung J.K."/>
            <person name="Losada L."/>
            <person name="Nierman W.C."/>
        </authorList>
    </citation>
    <scope>NUCLEOTIDE SEQUENCE [LARGE SCALE GENOMIC DNA]</scope>
    <source>
        <strain evidence="1 2">NIH1004</strain>
    </source>
</reference>
<comment type="caution">
    <text evidence="1">The sequence shown here is derived from an EMBL/GenBank/DDBJ whole genome shotgun (WGS) entry which is preliminary data.</text>
</comment>
<sequence length="227" mass="25869">MPEVSMTLIQTLTVNKLFVKIGAGWFALATWFQRGIITAKERGAVIRQFASVQKRAAVMISDAFQPMFTEALNIELYLLPTGLQISYLLRRRRYGSLQDHSVISHSARRYQVVPYRGEGTPGYEGKVGATAVVPDLQRQASDQWPPWSGDHNYCLRCELQGVQMVLEMVKQCYEVQQWSNYTCNGVRTFSDSQAALKELRRPRLVSGQEILRGYLEMPNGARNKTFR</sequence>
<gene>
    <name evidence="1" type="ORF">ATNIH1004_007153</name>
</gene>
<protein>
    <submittedName>
        <fullName evidence="1">Uncharacterized protein</fullName>
    </submittedName>
</protein>
<dbReference type="OrthoDB" id="4509585at2759"/>
<evidence type="ECO:0000313" key="1">
    <source>
        <dbReference type="EMBL" id="KAA8645734.1"/>
    </source>
</evidence>
<dbReference type="GeneID" id="54329855"/>